<dbReference type="AlphaFoldDB" id="A0A0A9GVM4"/>
<reference evidence="1" key="2">
    <citation type="journal article" date="2015" name="Data Brief">
        <title>Shoot transcriptome of the giant reed, Arundo donax.</title>
        <authorList>
            <person name="Barrero R.A."/>
            <person name="Guerrero F.D."/>
            <person name="Moolhuijzen P."/>
            <person name="Goolsby J.A."/>
            <person name="Tidwell J."/>
            <person name="Bellgard S.E."/>
            <person name="Bellgard M.I."/>
        </authorList>
    </citation>
    <scope>NUCLEOTIDE SEQUENCE</scope>
    <source>
        <tissue evidence="1">Shoot tissue taken approximately 20 cm above the soil surface</tissue>
    </source>
</reference>
<evidence type="ECO:0000313" key="1">
    <source>
        <dbReference type="EMBL" id="JAE24643.1"/>
    </source>
</evidence>
<dbReference type="EMBL" id="GBRH01173253">
    <property type="protein sequence ID" value="JAE24643.1"/>
    <property type="molecule type" value="Transcribed_RNA"/>
</dbReference>
<proteinExistence type="predicted"/>
<protein>
    <submittedName>
        <fullName evidence="1">Uncharacterized protein</fullName>
    </submittedName>
</protein>
<organism evidence="1">
    <name type="scientific">Arundo donax</name>
    <name type="common">Giant reed</name>
    <name type="synonym">Donax arundinaceus</name>
    <dbReference type="NCBI Taxonomy" id="35708"/>
    <lineage>
        <taxon>Eukaryota</taxon>
        <taxon>Viridiplantae</taxon>
        <taxon>Streptophyta</taxon>
        <taxon>Embryophyta</taxon>
        <taxon>Tracheophyta</taxon>
        <taxon>Spermatophyta</taxon>
        <taxon>Magnoliopsida</taxon>
        <taxon>Liliopsida</taxon>
        <taxon>Poales</taxon>
        <taxon>Poaceae</taxon>
        <taxon>PACMAD clade</taxon>
        <taxon>Arundinoideae</taxon>
        <taxon>Arundineae</taxon>
        <taxon>Arundo</taxon>
    </lineage>
</organism>
<accession>A0A0A9GVM4</accession>
<reference evidence="1" key="1">
    <citation type="submission" date="2014-09" db="EMBL/GenBank/DDBJ databases">
        <authorList>
            <person name="Magalhaes I.L.F."/>
            <person name="Oliveira U."/>
            <person name="Santos F.R."/>
            <person name="Vidigal T.H.D.A."/>
            <person name="Brescovit A.D."/>
            <person name="Santos A.J."/>
        </authorList>
    </citation>
    <scope>NUCLEOTIDE SEQUENCE</scope>
    <source>
        <tissue evidence="1">Shoot tissue taken approximately 20 cm above the soil surface</tissue>
    </source>
</reference>
<sequence length="89" mass="10664">MYRRFWGPALYMPKPSQTILDKLLFNWYYTNSITYVIIPDLILSCVATHPSQHMHLRYTQQLDISPFSWPTFCAIQHRRSNCRPIEPTF</sequence>
<name>A0A0A9GVM4_ARUDO</name>